<evidence type="ECO:0000313" key="3">
    <source>
        <dbReference type="Proteomes" id="UP000230002"/>
    </source>
</evidence>
<dbReference type="Gene3D" id="2.130.10.10">
    <property type="entry name" value="YVTN repeat-like/Quinoprotein amine dehydrogenase"/>
    <property type="match status" value="1"/>
</dbReference>
<protein>
    <submittedName>
        <fullName evidence="2">Uncharacterized protein</fullName>
    </submittedName>
</protein>
<evidence type="ECO:0000256" key="1">
    <source>
        <dbReference type="SAM" id="Phobius"/>
    </source>
</evidence>
<sequence>MYDGVMYTLGSRNGKVLQSKSLGQRIGYASLLPKQHLVVLDNISNGFDLWDLDVGTHLRTFPTGPPTRFLPRQVVFAERWKAIVAGSDHGAVYVFDRTTGTPLDVLRHPAKGLVQTVAAMDQDGYSVVACGSSGEQGVVTLWQSKKLFPDSTSLKSMWSLYHAMSFAVQLVMVLATISFVFQNMGFQHVGNVSVSEIRGTQDKGMEVVVQGQQGDDLPYTESAPYVRPRLRRPDPSEQDCPFLDSNLYQIPSPTLGTLLRKRRDTAGGNLNIGQSYYSP</sequence>
<accession>A0A2G8S9G2</accession>
<comment type="caution">
    <text evidence="2">The sequence shown here is derived from an EMBL/GenBank/DDBJ whole genome shotgun (WGS) entry which is preliminary data.</text>
</comment>
<dbReference type="Proteomes" id="UP000230002">
    <property type="component" value="Unassembled WGS sequence"/>
</dbReference>
<keyword evidence="1" id="KW-0472">Membrane</keyword>
<proteinExistence type="predicted"/>
<keyword evidence="1" id="KW-1133">Transmembrane helix</keyword>
<dbReference type="AlphaFoldDB" id="A0A2G8S9G2"/>
<organism evidence="2 3">
    <name type="scientific">Ganoderma sinense ZZ0214-1</name>
    <dbReference type="NCBI Taxonomy" id="1077348"/>
    <lineage>
        <taxon>Eukaryota</taxon>
        <taxon>Fungi</taxon>
        <taxon>Dikarya</taxon>
        <taxon>Basidiomycota</taxon>
        <taxon>Agaricomycotina</taxon>
        <taxon>Agaricomycetes</taxon>
        <taxon>Polyporales</taxon>
        <taxon>Polyporaceae</taxon>
        <taxon>Ganoderma</taxon>
    </lineage>
</organism>
<reference evidence="2 3" key="1">
    <citation type="journal article" date="2015" name="Sci. Rep.">
        <title>Chromosome-level genome map provides insights into diverse defense mechanisms in the medicinal fungus Ganoderma sinense.</title>
        <authorList>
            <person name="Zhu Y."/>
            <person name="Xu J."/>
            <person name="Sun C."/>
            <person name="Zhou S."/>
            <person name="Xu H."/>
            <person name="Nelson D.R."/>
            <person name="Qian J."/>
            <person name="Song J."/>
            <person name="Luo H."/>
            <person name="Xiang L."/>
            <person name="Li Y."/>
            <person name="Xu Z."/>
            <person name="Ji A."/>
            <person name="Wang L."/>
            <person name="Lu S."/>
            <person name="Hayward A."/>
            <person name="Sun W."/>
            <person name="Li X."/>
            <person name="Schwartz D.C."/>
            <person name="Wang Y."/>
            <person name="Chen S."/>
        </authorList>
    </citation>
    <scope>NUCLEOTIDE SEQUENCE [LARGE SCALE GENOMIC DNA]</scope>
    <source>
        <strain evidence="2 3">ZZ0214-1</strain>
    </source>
</reference>
<dbReference type="EMBL" id="AYKW01000015">
    <property type="protein sequence ID" value="PIL30392.1"/>
    <property type="molecule type" value="Genomic_DNA"/>
</dbReference>
<dbReference type="STRING" id="1077348.A0A2G8S9G2"/>
<dbReference type="SUPFAM" id="SSF63829">
    <property type="entry name" value="Calcium-dependent phosphotriesterase"/>
    <property type="match status" value="1"/>
</dbReference>
<keyword evidence="3" id="KW-1185">Reference proteome</keyword>
<evidence type="ECO:0000313" key="2">
    <source>
        <dbReference type="EMBL" id="PIL30392.1"/>
    </source>
</evidence>
<dbReference type="OrthoDB" id="2791381at2759"/>
<feature type="transmembrane region" description="Helical" evidence="1">
    <location>
        <begin position="160"/>
        <end position="181"/>
    </location>
</feature>
<gene>
    <name evidence="2" type="ORF">GSI_07578</name>
</gene>
<name>A0A2G8S9G2_9APHY</name>
<keyword evidence="1" id="KW-0812">Transmembrane</keyword>
<dbReference type="InterPro" id="IPR015943">
    <property type="entry name" value="WD40/YVTN_repeat-like_dom_sf"/>
</dbReference>